<comment type="similarity">
    <text evidence="1">Belongs to the FAD-binding monooxygenase family.</text>
</comment>
<dbReference type="Gene3D" id="3.50.50.60">
    <property type="entry name" value="FAD/NAD(P)-binding domain"/>
    <property type="match status" value="3"/>
</dbReference>
<sequence length="551" mass="61549">MSSVAALHVTHPYDAASLSLTDRFIDEPRRLRLAVIGGGVAGILAGILLPAKVPGLMLTIYDKNEDFGGTWLENVYPGVRCDTPAHVYQATFAPKTDWSEPFPPGIEIRNYWQSVARKHDVYRYAKFKHRVEAASWNAHQGRWLLKILNTDTNGAACEKFDLVLTCIGRFNAWRLPDIPGIAAYRGVLRHTSNWDPSFDPRGKRVAVIGNGASGVQIVPSLQKVLWQKHKESLDDPESYVAFRKSVEDKSWRGFRSILRGSEENASLRESFMGIMRERLAKRPELRDGFAPDFSPNCRRLTPGPGYLEAIVADNVTYTQTPIRRFTATGIETRDGIHREVDAVFCATGADTAVAPQFCISANGQNLRDLWKPGGEPGFPYTYLGLATPGFPNLLFVHGPNGISASGTVPHAFETQLTYVAKLLRKVSREGIKSIDASCGAADDFVAYSDAFFKETVLTDGCNSSYNGGRPGTRIHGFWPGSAAHLAMVRREPRWEDWNYRYLSDSGNRFLWYLGNGLTKKEGDPDADMTSYLQTPERTDLRDIHESWWRIP</sequence>
<dbReference type="GO" id="GO:0050661">
    <property type="term" value="F:NADP binding"/>
    <property type="evidence" value="ECO:0007669"/>
    <property type="project" value="InterPro"/>
</dbReference>
<dbReference type="InterPro" id="IPR051209">
    <property type="entry name" value="FAD-bind_Monooxygenase_sf"/>
</dbReference>
<keyword evidence="7" id="KW-1185">Reference proteome</keyword>
<keyword evidence="5" id="KW-0472">Membrane</keyword>
<dbReference type="OrthoDB" id="74360at2759"/>
<dbReference type="InterPro" id="IPR020946">
    <property type="entry name" value="Flavin_mOase-like"/>
</dbReference>
<dbReference type="AlphaFoldDB" id="A0A9P8MMQ5"/>
<keyword evidence="6" id="KW-0503">Monooxygenase</keyword>
<dbReference type="Proteomes" id="UP000824596">
    <property type="component" value="Unassembled WGS sequence"/>
</dbReference>
<keyword evidence="4" id="KW-0560">Oxidoreductase</keyword>
<evidence type="ECO:0000256" key="3">
    <source>
        <dbReference type="ARBA" id="ARBA00022827"/>
    </source>
</evidence>
<reference evidence="6" key="1">
    <citation type="submission" date="2021-09" db="EMBL/GenBank/DDBJ databases">
        <title>A high-quality genome of the endoparasitic fungus Hirsutella rhossiliensis with a comparison of Hirsutella genomes reveals transposable elements contributing to genome size variation.</title>
        <authorList>
            <person name="Lin R."/>
            <person name="Jiao Y."/>
            <person name="Sun X."/>
            <person name="Ling J."/>
            <person name="Xie B."/>
            <person name="Cheng X."/>
        </authorList>
    </citation>
    <scope>NUCLEOTIDE SEQUENCE</scope>
    <source>
        <strain evidence="6">HR02</strain>
    </source>
</reference>
<keyword evidence="5" id="KW-0812">Transmembrane</keyword>
<organism evidence="6 7">
    <name type="scientific">Hirsutella rhossiliensis</name>
    <dbReference type="NCBI Taxonomy" id="111463"/>
    <lineage>
        <taxon>Eukaryota</taxon>
        <taxon>Fungi</taxon>
        <taxon>Dikarya</taxon>
        <taxon>Ascomycota</taxon>
        <taxon>Pezizomycotina</taxon>
        <taxon>Sordariomycetes</taxon>
        <taxon>Hypocreomycetidae</taxon>
        <taxon>Hypocreales</taxon>
        <taxon>Ophiocordycipitaceae</taxon>
        <taxon>Hirsutella</taxon>
    </lineage>
</organism>
<keyword evidence="2" id="KW-0285">Flavoprotein</keyword>
<feature type="transmembrane region" description="Helical" evidence="5">
    <location>
        <begin position="33"/>
        <end position="51"/>
    </location>
</feature>
<evidence type="ECO:0000256" key="2">
    <source>
        <dbReference type="ARBA" id="ARBA00022630"/>
    </source>
</evidence>
<keyword evidence="5" id="KW-1133">Transmembrane helix</keyword>
<dbReference type="GeneID" id="68359965"/>
<dbReference type="PANTHER" id="PTHR42877:SF6">
    <property type="entry name" value="MONOOXYGENASE, PUTATIVE (AFU_ORTHOLOGUE AFUA_3G15050)-RELATED"/>
    <property type="match status" value="1"/>
</dbReference>
<dbReference type="GO" id="GO:0004499">
    <property type="term" value="F:N,N-dimethylaniline monooxygenase activity"/>
    <property type="evidence" value="ECO:0007669"/>
    <property type="project" value="InterPro"/>
</dbReference>
<dbReference type="EMBL" id="JAIZPD010000017">
    <property type="protein sequence ID" value="KAH0958142.1"/>
    <property type="molecule type" value="Genomic_DNA"/>
</dbReference>
<dbReference type="SUPFAM" id="SSF51905">
    <property type="entry name" value="FAD/NAD(P)-binding domain"/>
    <property type="match status" value="3"/>
</dbReference>
<keyword evidence="3" id="KW-0274">FAD</keyword>
<dbReference type="GO" id="GO:0050660">
    <property type="term" value="F:flavin adenine dinucleotide binding"/>
    <property type="evidence" value="ECO:0007669"/>
    <property type="project" value="InterPro"/>
</dbReference>
<evidence type="ECO:0000313" key="7">
    <source>
        <dbReference type="Proteomes" id="UP000824596"/>
    </source>
</evidence>
<accession>A0A9P8MMQ5</accession>
<evidence type="ECO:0000256" key="4">
    <source>
        <dbReference type="ARBA" id="ARBA00023002"/>
    </source>
</evidence>
<gene>
    <name evidence="6" type="ORF">HRG_10837</name>
</gene>
<dbReference type="Pfam" id="PF00743">
    <property type="entry name" value="FMO-like"/>
    <property type="match status" value="1"/>
</dbReference>
<evidence type="ECO:0000313" key="6">
    <source>
        <dbReference type="EMBL" id="KAH0958142.1"/>
    </source>
</evidence>
<name>A0A9P8MMQ5_9HYPO</name>
<evidence type="ECO:0000256" key="1">
    <source>
        <dbReference type="ARBA" id="ARBA00010139"/>
    </source>
</evidence>
<evidence type="ECO:0000256" key="5">
    <source>
        <dbReference type="SAM" id="Phobius"/>
    </source>
</evidence>
<dbReference type="PANTHER" id="PTHR42877">
    <property type="entry name" value="L-ORNITHINE N(5)-MONOOXYGENASE-RELATED"/>
    <property type="match status" value="1"/>
</dbReference>
<proteinExistence type="inferred from homology"/>
<dbReference type="RefSeq" id="XP_044715656.1">
    <property type="nucleotide sequence ID" value="XM_044869307.1"/>
</dbReference>
<comment type="caution">
    <text evidence="6">The sequence shown here is derived from an EMBL/GenBank/DDBJ whole genome shotgun (WGS) entry which is preliminary data.</text>
</comment>
<protein>
    <submittedName>
        <fullName evidence="6">Flavin-binding monooxygenase-like domain-containing protein</fullName>
    </submittedName>
</protein>
<dbReference type="InterPro" id="IPR036188">
    <property type="entry name" value="FAD/NAD-bd_sf"/>
</dbReference>